<dbReference type="EMBL" id="DQ504428">
    <property type="protein sequence ID" value="ABF47370.1"/>
    <property type="molecule type" value="Genomic_DNA"/>
</dbReference>
<protein>
    <submittedName>
        <fullName evidence="1">Uncharacterized protein</fullName>
    </submittedName>
</protein>
<dbReference type="Proteomes" id="UP000214353">
    <property type="component" value="Segment"/>
</dbReference>
<name>Q0N473_9ABAC</name>
<proteinExistence type="predicted"/>
<evidence type="ECO:0000313" key="2">
    <source>
        <dbReference type="Proteomes" id="UP000214353"/>
    </source>
</evidence>
<dbReference type="RefSeq" id="YP_717564.1">
    <property type="nucleotide sequence ID" value="NC_008293.1"/>
</dbReference>
<reference evidence="1 2" key="1">
    <citation type="journal article" date="2009" name="BMC Genomics">
        <title>Genomic sequence, organization and characteristics of a new nucleopolyhedrovirus isolated from Clanis bilineata larva.</title>
        <authorList>
            <person name="Zhu S.Y."/>
            <person name="Yi J.P."/>
            <person name="Shen W.D."/>
            <person name="Wang L.Q."/>
            <person name="He H.G."/>
            <person name="Wang Y."/>
            <person name="Li B."/>
            <person name="Wang W.B."/>
        </authorList>
    </citation>
    <scope>NUCLEOTIDE SEQUENCE [LARGE SCALE GENOMIC DNA]</scope>
    <source>
        <strain evidence="1">DZ1</strain>
    </source>
</reference>
<evidence type="ECO:0000313" key="1">
    <source>
        <dbReference type="EMBL" id="ABF47370.1"/>
    </source>
</evidence>
<keyword evidence="2" id="KW-1185">Reference proteome</keyword>
<accession>Q0N473</accession>
<organism evidence="1 2">
    <name type="scientific">Clanis bilineata nucleopolyhedrovirus</name>
    <dbReference type="NCBI Taxonomy" id="1307957"/>
    <lineage>
        <taxon>Viruses</taxon>
        <taxon>Viruses incertae sedis</taxon>
        <taxon>Naldaviricetes</taxon>
        <taxon>Lefavirales</taxon>
        <taxon>Baculoviridae</taxon>
        <taxon>Alphabaculovirus</taxon>
        <taxon>Alphabaculovirus clabilineatae</taxon>
    </lineage>
</organism>
<dbReference type="GeneID" id="5141823"/>
<dbReference type="KEGG" id="vg:5141823"/>
<sequence length="65" mass="7869">MILLMFNDFIYSSLLCCLKHARLLIIVSEDKWYTTKIRYRVECLDEQILLIYSDNLNNFYEKANN</sequence>